<proteinExistence type="predicted"/>
<dbReference type="AlphaFoldDB" id="A0A2U1T7K4"/>
<gene>
    <name evidence="6" type="ORF">DF222_03830</name>
</gene>
<dbReference type="InterPro" id="IPR001279">
    <property type="entry name" value="Metallo-B-lactamas"/>
</dbReference>
<dbReference type="PANTHER" id="PTHR46233:SF3">
    <property type="entry name" value="HYDROXYACYLGLUTATHIONE HYDROLASE GLOC"/>
    <property type="match status" value="1"/>
</dbReference>
<keyword evidence="3 6" id="KW-0378">Hydrolase</keyword>
<keyword evidence="7" id="KW-1185">Reference proteome</keyword>
<dbReference type="GO" id="GO:0016787">
    <property type="term" value="F:hydrolase activity"/>
    <property type="evidence" value="ECO:0007669"/>
    <property type="project" value="UniProtKB-KW"/>
</dbReference>
<dbReference type="CDD" id="cd06262">
    <property type="entry name" value="metallo-hydrolase-like_MBL-fold"/>
    <property type="match status" value="1"/>
</dbReference>
<name>A0A2U1T7K4_9CORY</name>
<reference evidence="7" key="1">
    <citation type="submission" date="2018-04" db="EMBL/GenBank/DDBJ databases">
        <authorList>
            <person name="Liu S."/>
            <person name="Wang Z."/>
            <person name="Li J."/>
        </authorList>
    </citation>
    <scope>NUCLEOTIDE SEQUENCE [LARGE SCALE GENOMIC DNA]</scope>
    <source>
        <strain evidence="7">2189</strain>
    </source>
</reference>
<evidence type="ECO:0000313" key="7">
    <source>
        <dbReference type="Proteomes" id="UP000244989"/>
    </source>
</evidence>
<dbReference type="PANTHER" id="PTHR46233">
    <property type="entry name" value="HYDROXYACYLGLUTATHIONE HYDROLASE GLOC"/>
    <property type="match status" value="1"/>
</dbReference>
<dbReference type="SUPFAM" id="SSF56281">
    <property type="entry name" value="Metallo-hydrolase/oxidoreductase"/>
    <property type="match status" value="1"/>
</dbReference>
<comment type="caution">
    <text evidence="6">The sequence shown here is derived from an EMBL/GenBank/DDBJ whole genome shotgun (WGS) entry which is preliminary data.</text>
</comment>
<keyword evidence="2" id="KW-0479">Metal-binding</keyword>
<feature type="domain" description="Metallo-beta-lactamase" evidence="5">
    <location>
        <begin position="12"/>
        <end position="192"/>
    </location>
</feature>
<keyword evidence="4" id="KW-0862">Zinc</keyword>
<accession>A0A2U1T7K4</accession>
<dbReference type="Gene3D" id="3.60.15.10">
    <property type="entry name" value="Ribonuclease Z/Hydroxyacylglutathione hydrolase-like"/>
    <property type="match status" value="1"/>
</dbReference>
<dbReference type="KEGG" id="cyz:C3B44_05090"/>
<dbReference type="Pfam" id="PF00753">
    <property type="entry name" value="Lactamase_B"/>
    <property type="match status" value="1"/>
</dbReference>
<protein>
    <submittedName>
        <fullName evidence="6">MBL fold metallo-hydrolase</fullName>
    </submittedName>
</protein>
<dbReference type="SMART" id="SM00849">
    <property type="entry name" value="Lactamase_B"/>
    <property type="match status" value="1"/>
</dbReference>
<dbReference type="RefSeq" id="WP_108431423.1">
    <property type="nucleotide sequence ID" value="NZ_CP026947.1"/>
</dbReference>
<evidence type="ECO:0000256" key="2">
    <source>
        <dbReference type="ARBA" id="ARBA00022723"/>
    </source>
</evidence>
<organism evidence="6 7">
    <name type="scientific">Corynebacterium yudongzhengii</name>
    <dbReference type="NCBI Taxonomy" id="2080740"/>
    <lineage>
        <taxon>Bacteria</taxon>
        <taxon>Bacillati</taxon>
        <taxon>Actinomycetota</taxon>
        <taxon>Actinomycetes</taxon>
        <taxon>Mycobacteriales</taxon>
        <taxon>Corynebacteriaceae</taxon>
        <taxon>Corynebacterium</taxon>
    </lineage>
</organism>
<dbReference type="OrthoDB" id="9802991at2"/>
<dbReference type="InterPro" id="IPR036866">
    <property type="entry name" value="RibonucZ/Hydroxyglut_hydro"/>
</dbReference>
<evidence type="ECO:0000256" key="1">
    <source>
        <dbReference type="ARBA" id="ARBA00001947"/>
    </source>
</evidence>
<dbReference type="GO" id="GO:0046872">
    <property type="term" value="F:metal ion binding"/>
    <property type="evidence" value="ECO:0007669"/>
    <property type="project" value="UniProtKB-KW"/>
</dbReference>
<sequence length="213" mass="23321">MKLSGFAAGPYQTNTYFLTTETHAVVVDPGMHTADRTVDFLAEHNLELDAVVLTHGHIDHTRDAGTITRRFGVPAYIHAADEFMLIDGRGVSPQSRIVFDADNMTPIDEVRHLEDGDTLTLLGEEFTIRHAPGHSPGSTLLVHEDFALVGDVIFRGSIGRTDLPQSDPDAMEATLAGPVWELEDATLLLPGHGPTTTMRAERTTNPFLTQLKR</sequence>
<evidence type="ECO:0000313" key="6">
    <source>
        <dbReference type="EMBL" id="PWC01984.1"/>
    </source>
</evidence>
<dbReference type="Proteomes" id="UP000244989">
    <property type="component" value="Unassembled WGS sequence"/>
</dbReference>
<evidence type="ECO:0000259" key="5">
    <source>
        <dbReference type="SMART" id="SM00849"/>
    </source>
</evidence>
<evidence type="ECO:0000256" key="4">
    <source>
        <dbReference type="ARBA" id="ARBA00022833"/>
    </source>
</evidence>
<dbReference type="InterPro" id="IPR051453">
    <property type="entry name" value="MBL_Glyoxalase_II"/>
</dbReference>
<evidence type="ECO:0000256" key="3">
    <source>
        <dbReference type="ARBA" id="ARBA00022801"/>
    </source>
</evidence>
<comment type="cofactor">
    <cofactor evidence="1">
        <name>Zn(2+)</name>
        <dbReference type="ChEBI" id="CHEBI:29105"/>
    </cofactor>
</comment>
<dbReference type="EMBL" id="QEEZ01000006">
    <property type="protein sequence ID" value="PWC01984.1"/>
    <property type="molecule type" value="Genomic_DNA"/>
</dbReference>